<name>A0A6C0E664_9ZZZZ</name>
<proteinExistence type="predicted"/>
<organism evidence="1">
    <name type="scientific">viral metagenome</name>
    <dbReference type="NCBI Taxonomy" id="1070528"/>
    <lineage>
        <taxon>unclassified sequences</taxon>
        <taxon>metagenomes</taxon>
        <taxon>organismal metagenomes</taxon>
    </lineage>
</organism>
<evidence type="ECO:0000313" key="1">
    <source>
        <dbReference type="EMBL" id="QHT24554.1"/>
    </source>
</evidence>
<protein>
    <submittedName>
        <fullName evidence="1">Uncharacterized protein</fullName>
    </submittedName>
</protein>
<accession>A0A6C0E664</accession>
<reference evidence="1" key="1">
    <citation type="journal article" date="2020" name="Nature">
        <title>Giant virus diversity and host interactions through global metagenomics.</title>
        <authorList>
            <person name="Schulz F."/>
            <person name="Roux S."/>
            <person name="Paez-Espino D."/>
            <person name="Jungbluth S."/>
            <person name="Walsh D.A."/>
            <person name="Denef V.J."/>
            <person name="McMahon K.D."/>
            <person name="Konstantinidis K.T."/>
            <person name="Eloe-Fadrosh E.A."/>
            <person name="Kyrpides N.C."/>
            <person name="Woyke T."/>
        </authorList>
    </citation>
    <scope>NUCLEOTIDE SEQUENCE</scope>
    <source>
        <strain evidence="1">GVMAG-M-3300023179-150</strain>
    </source>
</reference>
<dbReference type="EMBL" id="MN739746">
    <property type="protein sequence ID" value="QHT24554.1"/>
    <property type="molecule type" value="Genomic_DNA"/>
</dbReference>
<sequence length="176" mass="20545">MEDDNNFVLLSNGSPEGQKVDLNLPLFDVPSSGAFNTIMQTYFDYYYEHIGKKTFIICTITSNKFEHFIWTPNLNNKDHDYKTWYQCLLGDSGFIDSYSYLNNNTTYKGGIGNPYLELYSGDTLDKLNKGKLKKYPSLHTFLERMVDYKGWNIVMITADNRCFIQEHHIDRIFLAK</sequence>
<dbReference type="AlphaFoldDB" id="A0A6C0E664"/>